<organism evidence="2 3">
    <name type="scientific">Candidatus Entotheonella gemina</name>
    <dbReference type="NCBI Taxonomy" id="1429439"/>
    <lineage>
        <taxon>Bacteria</taxon>
        <taxon>Pseudomonadati</taxon>
        <taxon>Nitrospinota/Tectimicrobiota group</taxon>
        <taxon>Candidatus Tectimicrobiota</taxon>
        <taxon>Candidatus Entotheonellia</taxon>
        <taxon>Candidatus Entotheonellales</taxon>
        <taxon>Candidatus Entotheonellaceae</taxon>
        <taxon>Candidatus Entotheonella</taxon>
    </lineage>
</organism>
<feature type="domain" description="Lantibiotic biosynthesis protein dehydration" evidence="1">
    <location>
        <begin position="202"/>
        <end position="356"/>
    </location>
</feature>
<evidence type="ECO:0000313" key="3">
    <source>
        <dbReference type="Proteomes" id="UP000019140"/>
    </source>
</evidence>
<keyword evidence="3" id="KW-1185">Reference proteome</keyword>
<feature type="non-terminal residue" evidence="2">
    <location>
        <position position="481"/>
    </location>
</feature>
<dbReference type="Proteomes" id="UP000019140">
    <property type="component" value="Unassembled WGS sequence"/>
</dbReference>
<evidence type="ECO:0000313" key="2">
    <source>
        <dbReference type="EMBL" id="ETX08726.1"/>
    </source>
</evidence>
<proteinExistence type="predicted"/>
<dbReference type="Pfam" id="PF13575">
    <property type="entry name" value="DUF4135"/>
    <property type="match status" value="1"/>
</dbReference>
<accession>W4MFN3</accession>
<dbReference type="HOGENOM" id="CLU_568070_0_0_7"/>
<protein>
    <recommendedName>
        <fullName evidence="1">Lantibiotic biosynthesis protein dehydration domain-containing protein</fullName>
    </recommendedName>
</protein>
<reference evidence="2 3" key="1">
    <citation type="journal article" date="2014" name="Nature">
        <title>An environmental bacterial taxon with a large and distinct metabolic repertoire.</title>
        <authorList>
            <person name="Wilson M.C."/>
            <person name="Mori T."/>
            <person name="Ruckert C."/>
            <person name="Uria A.R."/>
            <person name="Helf M.J."/>
            <person name="Takada K."/>
            <person name="Gernert C."/>
            <person name="Steffens U.A."/>
            <person name="Heycke N."/>
            <person name="Schmitt S."/>
            <person name="Rinke C."/>
            <person name="Helfrich E.J."/>
            <person name="Brachmann A.O."/>
            <person name="Gurgui C."/>
            <person name="Wakimoto T."/>
            <person name="Kracht M."/>
            <person name="Crusemann M."/>
            <person name="Hentschel U."/>
            <person name="Abe I."/>
            <person name="Matsunaga S."/>
            <person name="Kalinowski J."/>
            <person name="Takeyama H."/>
            <person name="Piel J."/>
        </authorList>
    </citation>
    <scope>NUCLEOTIDE SEQUENCE [LARGE SCALE GENOMIC DNA]</scope>
    <source>
        <strain evidence="3">TSY2</strain>
    </source>
</reference>
<gene>
    <name evidence="2" type="ORF">ETSY2_03685</name>
</gene>
<sequence length="481" mass="54242">MWLPALQVARQQLATCLDATSHTGASRSRSLLSEGAYTALERSLLQRLSMLSTKTLDAEFSQLRSVGQQLLNALGIEDTEAEFGNTQDRQFIDEHRQDSFRRLFQTYPVLGRLIAVAVDLWVTATAEFIQRLATDHADIQQVFGSAPVGNVAAIQASLSDPHNHGRTVMLLTFESGLKLVYKPKDSGLEVAWNRLLTWCNQQRQQAPYQMPRWQAVNTDNMHLRPETVFLPGEKNVPHLGDCPQSPHDYYPRIVAGFEQMCRFLMQHQSALLAPEGPLAALQHQNVRFILRATRIYFIVLQKAWRPESLKHGADYSIELDYLSRAFVVAQERPDAWPVVSAELPSMEQLDIPFFTANTSRDDLPLTPLQAIPQYFKQPSYRDAVSQIQTLNETNLAQQVAIIQGAFYARVAQPSAVESQSWQADELPLLSAEQLIQAAREIASDLEARALPDRDGSLNWFGMGFVPQAERFQLRVLNDALY</sequence>
<evidence type="ECO:0000259" key="1">
    <source>
        <dbReference type="Pfam" id="PF13575"/>
    </source>
</evidence>
<name>W4MFN3_9BACT</name>
<comment type="caution">
    <text evidence="2">The sequence shown here is derived from an EMBL/GenBank/DDBJ whole genome shotgun (WGS) entry which is preliminary data.</text>
</comment>
<dbReference type="AlphaFoldDB" id="W4MFN3"/>
<dbReference type="InterPro" id="IPR025410">
    <property type="entry name" value="Lant_dehyd"/>
</dbReference>
<dbReference type="EMBL" id="AZHX01000146">
    <property type="protein sequence ID" value="ETX08726.1"/>
    <property type="molecule type" value="Genomic_DNA"/>
</dbReference>